<sequence length="153" mass="16949">MNSNTIWIVVAVIAAVLVIAALLFAVSRSRSRRRQRQAQEIREQAKLETAKVERREALAQETAAKARAAQAEAEAKAAEAARLQERAANHQNEVAASREQLQEQLKRADELHPEGDAKPTDQRDDPDAAWSSEPHDPTTPGEAVRHETYRGTP</sequence>
<feature type="region of interest" description="Disordered" evidence="1">
    <location>
        <begin position="63"/>
        <end position="153"/>
    </location>
</feature>
<dbReference type="EMBL" id="LZJY01000437">
    <property type="protein sequence ID" value="OBH85641.1"/>
    <property type="molecule type" value="Genomic_DNA"/>
</dbReference>
<feature type="compositionally biased region" description="Basic and acidic residues" evidence="1">
    <location>
        <begin position="143"/>
        <end position="153"/>
    </location>
</feature>
<dbReference type="AlphaFoldDB" id="A0A1A2UAU0"/>
<feature type="compositionally biased region" description="Basic and acidic residues" evidence="1">
    <location>
        <begin position="100"/>
        <end position="126"/>
    </location>
</feature>
<dbReference type="Proteomes" id="UP000092207">
    <property type="component" value="Unassembled WGS sequence"/>
</dbReference>
<feature type="transmembrane region" description="Helical" evidence="2">
    <location>
        <begin position="6"/>
        <end position="26"/>
    </location>
</feature>
<keyword evidence="2" id="KW-0812">Transmembrane</keyword>
<comment type="caution">
    <text evidence="3">The sequence shown here is derived from an EMBL/GenBank/DDBJ whole genome shotgun (WGS) entry which is preliminary data.</text>
</comment>
<evidence type="ECO:0000256" key="2">
    <source>
        <dbReference type="SAM" id="Phobius"/>
    </source>
</evidence>
<keyword evidence="2" id="KW-0472">Membrane</keyword>
<evidence type="ECO:0000313" key="4">
    <source>
        <dbReference type="Proteomes" id="UP000092207"/>
    </source>
</evidence>
<evidence type="ECO:0000256" key="1">
    <source>
        <dbReference type="SAM" id="MobiDB-lite"/>
    </source>
</evidence>
<protein>
    <submittedName>
        <fullName evidence="3">Uncharacterized protein</fullName>
    </submittedName>
</protein>
<feature type="compositionally biased region" description="Basic and acidic residues" evidence="1">
    <location>
        <begin position="73"/>
        <end position="88"/>
    </location>
</feature>
<feature type="compositionally biased region" description="Low complexity" evidence="1">
    <location>
        <begin position="63"/>
        <end position="72"/>
    </location>
</feature>
<proteinExistence type="predicted"/>
<reference evidence="3 4" key="1">
    <citation type="submission" date="2016-06" db="EMBL/GenBank/DDBJ databases">
        <authorList>
            <person name="Kjaerup R.B."/>
            <person name="Dalgaard T.S."/>
            <person name="Juul-Madsen H.R."/>
        </authorList>
    </citation>
    <scope>NUCLEOTIDE SEQUENCE [LARGE SCALE GENOMIC DNA]</scope>
    <source>
        <strain evidence="3 4">E2838</strain>
    </source>
</reference>
<organism evidence="3 4">
    <name type="scientific">Mycobacterium scrofulaceum</name>
    <dbReference type="NCBI Taxonomy" id="1783"/>
    <lineage>
        <taxon>Bacteria</taxon>
        <taxon>Bacillati</taxon>
        <taxon>Actinomycetota</taxon>
        <taxon>Actinomycetes</taxon>
        <taxon>Mycobacteriales</taxon>
        <taxon>Mycobacteriaceae</taxon>
        <taxon>Mycobacterium</taxon>
    </lineage>
</organism>
<accession>A0A1A2UAU0</accession>
<name>A0A1A2UAU0_MYCSC</name>
<keyword evidence="2" id="KW-1133">Transmembrane helix</keyword>
<gene>
    <name evidence="3" type="ORF">A5679_03205</name>
</gene>
<evidence type="ECO:0000313" key="3">
    <source>
        <dbReference type="EMBL" id="OBH85641.1"/>
    </source>
</evidence>